<comment type="caution">
    <text evidence="2">The sequence shown here is derived from an EMBL/GenBank/DDBJ whole genome shotgun (WGS) entry which is preliminary data.</text>
</comment>
<keyword evidence="3" id="KW-1185">Reference proteome</keyword>
<organism evidence="2 3">
    <name type="scientific">Portunus trituberculatus</name>
    <name type="common">Swimming crab</name>
    <name type="synonym">Neptunus trituberculatus</name>
    <dbReference type="NCBI Taxonomy" id="210409"/>
    <lineage>
        <taxon>Eukaryota</taxon>
        <taxon>Metazoa</taxon>
        <taxon>Ecdysozoa</taxon>
        <taxon>Arthropoda</taxon>
        <taxon>Crustacea</taxon>
        <taxon>Multicrustacea</taxon>
        <taxon>Malacostraca</taxon>
        <taxon>Eumalacostraca</taxon>
        <taxon>Eucarida</taxon>
        <taxon>Decapoda</taxon>
        <taxon>Pleocyemata</taxon>
        <taxon>Brachyura</taxon>
        <taxon>Eubrachyura</taxon>
        <taxon>Portunoidea</taxon>
        <taxon>Portunidae</taxon>
        <taxon>Portuninae</taxon>
        <taxon>Portunus</taxon>
    </lineage>
</organism>
<evidence type="ECO:0000256" key="1">
    <source>
        <dbReference type="SAM" id="MobiDB-lite"/>
    </source>
</evidence>
<sequence length="74" mass="7846">MKTLQLPHPILPPSLHPSLRRLLPYHPRPSPLTPSPPPLVFVLCSTMPNGGRGLARSPIPEAGREEGGATEGGP</sequence>
<feature type="region of interest" description="Disordered" evidence="1">
    <location>
        <begin position="50"/>
        <end position="74"/>
    </location>
</feature>
<accession>A0A5B7FTZ6</accession>
<dbReference type="Proteomes" id="UP000324222">
    <property type="component" value="Unassembled WGS sequence"/>
</dbReference>
<evidence type="ECO:0000313" key="2">
    <source>
        <dbReference type="EMBL" id="MPC48378.1"/>
    </source>
</evidence>
<gene>
    <name evidence="2" type="ORF">E2C01_042149</name>
</gene>
<reference evidence="2 3" key="1">
    <citation type="submission" date="2019-05" db="EMBL/GenBank/DDBJ databases">
        <title>Another draft genome of Portunus trituberculatus and its Hox gene families provides insights of decapod evolution.</title>
        <authorList>
            <person name="Jeong J.-H."/>
            <person name="Song I."/>
            <person name="Kim S."/>
            <person name="Choi T."/>
            <person name="Kim D."/>
            <person name="Ryu S."/>
            <person name="Kim W."/>
        </authorList>
    </citation>
    <scope>NUCLEOTIDE SEQUENCE [LARGE SCALE GENOMIC DNA]</scope>
    <source>
        <tissue evidence="2">Muscle</tissue>
    </source>
</reference>
<dbReference type="AlphaFoldDB" id="A0A5B7FTZ6"/>
<protein>
    <submittedName>
        <fullName evidence="2">Uncharacterized protein</fullName>
    </submittedName>
</protein>
<dbReference type="EMBL" id="VSRR010008254">
    <property type="protein sequence ID" value="MPC48378.1"/>
    <property type="molecule type" value="Genomic_DNA"/>
</dbReference>
<proteinExistence type="predicted"/>
<evidence type="ECO:0000313" key="3">
    <source>
        <dbReference type="Proteomes" id="UP000324222"/>
    </source>
</evidence>
<name>A0A5B7FTZ6_PORTR</name>